<evidence type="ECO:0000313" key="8">
    <source>
        <dbReference type="EMBL" id="RVV97908.1"/>
    </source>
</evidence>
<dbReference type="InterPro" id="IPR006127">
    <property type="entry name" value="ZnuA-like"/>
</dbReference>
<evidence type="ECO:0000256" key="4">
    <source>
        <dbReference type="ARBA" id="ARBA00022729"/>
    </source>
</evidence>
<keyword evidence="3" id="KW-0813">Transport</keyword>
<comment type="caution">
    <text evidence="8">The sequence shown here is derived from an EMBL/GenBank/DDBJ whole genome shotgun (WGS) entry which is preliminary data.</text>
</comment>
<evidence type="ECO:0000313" key="9">
    <source>
        <dbReference type="Proteomes" id="UP000285908"/>
    </source>
</evidence>
<feature type="region of interest" description="Disordered" evidence="6">
    <location>
        <begin position="123"/>
        <end position="205"/>
    </location>
</feature>
<dbReference type="RefSeq" id="WP_127906573.1">
    <property type="nucleotide sequence ID" value="NZ_RQXX01000003.1"/>
</dbReference>
<dbReference type="GO" id="GO:0006829">
    <property type="term" value="P:zinc ion transport"/>
    <property type="evidence" value="ECO:0007669"/>
    <property type="project" value="UniProtKB-KW"/>
</dbReference>
<keyword evidence="4 7" id="KW-0732">Signal</keyword>
<evidence type="ECO:0000256" key="3">
    <source>
        <dbReference type="ARBA" id="ARBA00022448"/>
    </source>
</evidence>
<feature type="signal peptide" evidence="7">
    <location>
        <begin position="1"/>
        <end position="22"/>
    </location>
</feature>
<keyword evidence="5" id="KW-0406">Ion transport</keyword>
<dbReference type="GO" id="GO:0046872">
    <property type="term" value="F:metal ion binding"/>
    <property type="evidence" value="ECO:0007669"/>
    <property type="project" value="InterPro"/>
</dbReference>
<name>A0A438AGU8_9RHOB</name>
<accession>A0A438AGU8</accession>
<dbReference type="PANTHER" id="PTHR42953:SF3">
    <property type="entry name" value="HIGH-AFFINITY ZINC UPTAKE SYSTEM PROTEIN ZNUA"/>
    <property type="match status" value="1"/>
</dbReference>
<feature type="compositionally biased region" description="Basic and acidic residues" evidence="6">
    <location>
        <begin position="123"/>
        <end position="203"/>
    </location>
</feature>
<dbReference type="Proteomes" id="UP000285908">
    <property type="component" value="Unassembled WGS sequence"/>
</dbReference>
<comment type="similarity">
    <text evidence="1">Belongs to the bacterial solute-binding protein 9 family.</text>
</comment>
<evidence type="ECO:0000256" key="1">
    <source>
        <dbReference type="ARBA" id="ARBA00011028"/>
    </source>
</evidence>
<organism evidence="8 9">
    <name type="scientific">Mesobaculum littorinae</name>
    <dbReference type="NCBI Taxonomy" id="2486419"/>
    <lineage>
        <taxon>Bacteria</taxon>
        <taxon>Pseudomonadati</taxon>
        <taxon>Pseudomonadota</taxon>
        <taxon>Alphaproteobacteria</taxon>
        <taxon>Rhodobacterales</taxon>
        <taxon>Roseobacteraceae</taxon>
        <taxon>Mesobaculum</taxon>
    </lineage>
</organism>
<dbReference type="SUPFAM" id="SSF53807">
    <property type="entry name" value="Helical backbone' metal receptor"/>
    <property type="match status" value="1"/>
</dbReference>
<evidence type="ECO:0000256" key="2">
    <source>
        <dbReference type="ARBA" id="ARBA00015915"/>
    </source>
</evidence>
<dbReference type="AlphaFoldDB" id="A0A438AGU8"/>
<keyword evidence="5" id="KW-0864">Zinc transport</keyword>
<dbReference type="EMBL" id="RQXX01000003">
    <property type="protein sequence ID" value="RVV97908.1"/>
    <property type="molecule type" value="Genomic_DNA"/>
</dbReference>
<evidence type="ECO:0000256" key="5">
    <source>
        <dbReference type="ARBA" id="ARBA00022906"/>
    </source>
</evidence>
<protein>
    <recommendedName>
        <fullName evidence="2">High-affinity zinc uptake system protein ZnuA</fullName>
    </recommendedName>
</protein>
<evidence type="ECO:0000256" key="7">
    <source>
        <dbReference type="SAM" id="SignalP"/>
    </source>
</evidence>
<keyword evidence="5" id="KW-0862">Zinc</keyword>
<keyword evidence="9" id="KW-1185">Reference proteome</keyword>
<dbReference type="Pfam" id="PF01297">
    <property type="entry name" value="ZnuA"/>
    <property type="match status" value="1"/>
</dbReference>
<dbReference type="PANTHER" id="PTHR42953">
    <property type="entry name" value="HIGH-AFFINITY ZINC UPTAKE SYSTEM PROTEIN ZNUA-RELATED"/>
    <property type="match status" value="1"/>
</dbReference>
<dbReference type="Gene3D" id="3.40.50.1980">
    <property type="entry name" value="Nitrogenase molybdenum iron protein domain"/>
    <property type="match status" value="2"/>
</dbReference>
<proteinExistence type="inferred from homology"/>
<evidence type="ECO:0000256" key="6">
    <source>
        <dbReference type="SAM" id="MobiDB-lite"/>
    </source>
</evidence>
<dbReference type="OrthoDB" id="7346865at2"/>
<sequence length="370" mass="39708">MSIRLISLAGVAGLLTSGAALAEVPQVAADIAPVHSLVAQVMGDLGEPALVVQHGASPHSYALRPSEARALQDADAIFWIGEELEPWLEDAMANLAPDAETVTLIDADGTETMEFRQGATFEAHDHSHGGHDHGAHDHDHEGHDHDHDHDHDHEGHDHEGHDHEGHEHAGHDHDHEGHDHDHEGRDHAGHDHGGHDHSHDGVDPHAWLSPDNAKAWLDLIADELGELDPENAETYAENAEAGKSEIDAAVTDAEETLASVSDLRFVVFHDAYQYYETAFGLAAVGAISLSDASDPSPARIEEVRDTIADLEVTCVFAEPQFNQGLVRTVAEGTDVATGVIDPLGSDIDLGAAFYPELIREVANEIASCTK</sequence>
<feature type="chain" id="PRO_5019381398" description="High-affinity zinc uptake system protein ZnuA" evidence="7">
    <location>
        <begin position="23"/>
        <end position="370"/>
    </location>
</feature>
<dbReference type="InterPro" id="IPR050492">
    <property type="entry name" value="Bact_metal-bind_prot9"/>
</dbReference>
<reference evidence="8 9" key="1">
    <citation type="submission" date="2018-11" db="EMBL/GenBank/DDBJ databases">
        <title>Mesobaculum littorinae gen. nov., sp. nov., isolated from Littorina scabra that represents a novel genus of the order Rhodobacteraceae.</title>
        <authorList>
            <person name="Li F."/>
        </authorList>
    </citation>
    <scope>NUCLEOTIDE SEQUENCE [LARGE SCALE GENOMIC DNA]</scope>
    <source>
        <strain evidence="8 9">M0103</strain>
    </source>
</reference>
<gene>
    <name evidence="8" type="ORF">EKE94_10570</name>
</gene>